<reference evidence="5" key="1">
    <citation type="submission" date="2025-08" db="UniProtKB">
        <authorList>
            <consortium name="RefSeq"/>
        </authorList>
    </citation>
    <scope>IDENTIFICATION</scope>
    <source>
        <tissue evidence="5">Whole insect</tissue>
    </source>
</reference>
<dbReference type="Gene3D" id="3.30.560.10">
    <property type="entry name" value="Glucose Oxidase, domain 3"/>
    <property type="match status" value="2"/>
</dbReference>
<dbReference type="InterPro" id="IPR000172">
    <property type="entry name" value="GMC_OxRdtase_N"/>
</dbReference>
<dbReference type="OrthoDB" id="269227at2759"/>
<sequence length="1177" mass="132197">MDIGSLLQDTCPGNLQGISGYFFLTLLNSLLSSKCKLGNTNDYTEDYAPRLKDGDEFDFIVVGSGSAGAVVANKLSENPNWKVLVLEAGGYPSATSDIPGLVFSGLREDWQYRTEPSSQYCLGFKDGQCIWPRGKGLGGSSILNGMMYIRGNKRDYDTWEQMGNTGWGWDTVKEYFKKLENMQAKGVSDQYGRDGYMTLNRYPSDQPIASALHEAFKKMKLPLLDEENPTNPLGILTSFQCIKDGIRFNTGRAFLGQVKSRSNLMTALHSFAQKVIIDRKSKSATGVQVEIGGKIINLKANKEVIVSGGTINSPQLLMLSGVGPKHHLEKVNIDLIKDLPVGEHLEDHVLHLGFFVKFNPEIQSIENQLDTIYKYFAHQQGDLGTLMITNIMSFINTKNDSQYPNIQHHYFLYPMNDSYVASTFPPSTGLKDEILASINNAIEKKSVLGITSTVLNPKSHGKILLKTNNAKDKPLIYAEYLSDQTDEDITAMLESLRFLENLIESSPLKKYDPQIVQLDLPECDKFEFRSDDYWKCSLRHLTTTVYHPTGTCKMGPADDGTSVVDPELRVFGIDNLRVVDASIMPNIVSANTHAASMMIGYKAGLIITKYWSDKHTELYFIQTAVLVVVSSTFSLQHPDLERNTIIGIWFGNYSMPALLFSASGQEDDWQYRTEHSPHSCLGFKDERCIWPRGKALGGSSILNAMLYIRGNKRDYDTWEKLGNTGWGWDTVKDHFKKLENMKVEGVSDQYGRDGYMTLNRYHSDQPIVDTLHEAFRELKYPQLQEENPENPLGTLIAFQCIKDGIRFNTGRAFLGQVKSRANLLTALHSFVQKVTIDPKTKSATGVQVKVGGRIINLKAKKEVIVSGGAINSPQLLMLSGVGPKDHLQKVKIDLIKDLPVGEHLEDHQFHVGYFVELNPEIHSMDNQLDTIYKYFARQEGILGTIVITNFMDFINTKHDSPYPNIQHHYILYPINDSYSASAFPTSIGLKDEILANINDGIKERPLLQISSTLLNPKSHGKIMLKSSNAQEKPLIYSGYYSDQNDEDMTVMLESLRFLEKLLETSPLKMHDPQIVKFDLPECNKFEFRSDEYWKCSLRYLTTTVYHPTGTCKMGPTDDGTAVVDPELRVFGINNLRVADASIMPNIVSGNTHAPSMMIGYKAGLMISKHWTDKHVEL</sequence>
<dbReference type="RefSeq" id="XP_028134081.1">
    <property type="nucleotide sequence ID" value="XM_028278280.1"/>
</dbReference>
<comment type="similarity">
    <text evidence="1 2">Belongs to the GMC oxidoreductase family.</text>
</comment>
<dbReference type="InterPro" id="IPR012132">
    <property type="entry name" value="GMC_OxRdtase"/>
</dbReference>
<dbReference type="AlphaFoldDB" id="A0A6P7FEC3"/>
<dbReference type="PROSITE" id="PS00624">
    <property type="entry name" value="GMC_OXRED_2"/>
    <property type="match status" value="2"/>
</dbReference>
<evidence type="ECO:0000256" key="1">
    <source>
        <dbReference type="ARBA" id="ARBA00010790"/>
    </source>
</evidence>
<keyword evidence="2" id="KW-0285">Flavoprotein</keyword>
<dbReference type="PROSITE" id="PS00623">
    <property type="entry name" value="GMC_OXRED_1"/>
    <property type="match status" value="2"/>
</dbReference>
<feature type="domain" description="Glucose-methanol-choline oxidoreductase N-terminal" evidence="4">
    <location>
        <begin position="309"/>
        <end position="323"/>
    </location>
</feature>
<dbReference type="InterPro" id="IPR007867">
    <property type="entry name" value="GMC_OxRtase_C"/>
</dbReference>
<dbReference type="InParanoid" id="A0A6P7FEC3"/>
<name>A0A6P7FEC3_DIAVI</name>
<evidence type="ECO:0000259" key="4">
    <source>
        <dbReference type="PROSITE" id="PS00624"/>
    </source>
</evidence>
<feature type="domain" description="Glucose-methanol-choline oxidoreductase N-terminal" evidence="4">
    <location>
        <begin position="868"/>
        <end position="882"/>
    </location>
</feature>
<evidence type="ECO:0000313" key="5">
    <source>
        <dbReference type="RefSeq" id="XP_028134081.1"/>
    </source>
</evidence>
<organism evidence="5">
    <name type="scientific">Diabrotica virgifera virgifera</name>
    <name type="common">western corn rootworm</name>
    <dbReference type="NCBI Taxonomy" id="50390"/>
    <lineage>
        <taxon>Eukaryota</taxon>
        <taxon>Metazoa</taxon>
        <taxon>Ecdysozoa</taxon>
        <taxon>Arthropoda</taxon>
        <taxon>Hexapoda</taxon>
        <taxon>Insecta</taxon>
        <taxon>Pterygota</taxon>
        <taxon>Neoptera</taxon>
        <taxon>Endopterygota</taxon>
        <taxon>Coleoptera</taxon>
        <taxon>Polyphaga</taxon>
        <taxon>Cucujiformia</taxon>
        <taxon>Chrysomeloidea</taxon>
        <taxon>Chrysomelidae</taxon>
        <taxon>Galerucinae</taxon>
        <taxon>Diabroticina</taxon>
        <taxon>Diabroticites</taxon>
        <taxon>Diabrotica</taxon>
    </lineage>
</organism>
<gene>
    <name evidence="5" type="primary">LOC114329237</name>
</gene>
<keyword evidence="2" id="KW-0274">FAD</keyword>
<evidence type="ECO:0000259" key="3">
    <source>
        <dbReference type="PROSITE" id="PS00623"/>
    </source>
</evidence>
<dbReference type="Gene3D" id="3.50.50.60">
    <property type="entry name" value="FAD/NAD(P)-binding domain"/>
    <property type="match status" value="2"/>
</dbReference>
<accession>A0A6P7FEC3</accession>
<dbReference type="InterPro" id="IPR036188">
    <property type="entry name" value="FAD/NAD-bd_sf"/>
</dbReference>
<protein>
    <submittedName>
        <fullName evidence="5">Uncharacterized protein LOC114329237</fullName>
    </submittedName>
</protein>
<dbReference type="SUPFAM" id="SSF51905">
    <property type="entry name" value="FAD/NAD(P)-binding domain"/>
    <property type="match status" value="2"/>
</dbReference>
<dbReference type="Pfam" id="PF05199">
    <property type="entry name" value="GMC_oxred_C"/>
    <property type="match status" value="2"/>
</dbReference>
<dbReference type="GO" id="GO:0016614">
    <property type="term" value="F:oxidoreductase activity, acting on CH-OH group of donors"/>
    <property type="evidence" value="ECO:0007669"/>
    <property type="project" value="InterPro"/>
</dbReference>
<dbReference type="PANTHER" id="PTHR11552:SF215">
    <property type="entry name" value="FI02019P"/>
    <property type="match status" value="1"/>
</dbReference>
<dbReference type="PANTHER" id="PTHR11552">
    <property type="entry name" value="GLUCOSE-METHANOL-CHOLINE GMC OXIDOREDUCTASE"/>
    <property type="match status" value="1"/>
</dbReference>
<feature type="domain" description="Glucose-methanol-choline oxidoreductase N-terminal" evidence="3">
    <location>
        <begin position="693"/>
        <end position="716"/>
    </location>
</feature>
<dbReference type="SUPFAM" id="SSF54373">
    <property type="entry name" value="FAD-linked reductases, C-terminal domain"/>
    <property type="match status" value="2"/>
</dbReference>
<evidence type="ECO:0000256" key="2">
    <source>
        <dbReference type="RuleBase" id="RU003968"/>
    </source>
</evidence>
<dbReference type="GO" id="GO:0050660">
    <property type="term" value="F:flavin adenine dinucleotide binding"/>
    <property type="evidence" value="ECO:0007669"/>
    <property type="project" value="InterPro"/>
</dbReference>
<proteinExistence type="inferred from homology"/>
<dbReference type="Pfam" id="PF00732">
    <property type="entry name" value="GMC_oxred_N"/>
    <property type="match status" value="2"/>
</dbReference>
<feature type="domain" description="Glucose-methanol-choline oxidoreductase N-terminal" evidence="3">
    <location>
        <begin position="134"/>
        <end position="157"/>
    </location>
</feature>